<dbReference type="OrthoDB" id="7057642at2"/>
<keyword evidence="2" id="KW-1185">Reference proteome</keyword>
<sequence length="196" mass="21687">MDDIVRQAMARWPNVPNAYGWLTLDRRGQWRLRNEYAQQHGLSGDPIRHEALIGFIERNYQCDERGCWYFQNGPQRVFVTLGYAPWIVRLHQGALQTTTGQAFTLQACFADEHGNVVLAGTVAGMAPGTAPALQAALLHDHDLEQFSGASTWHGEACGADLGVFHHDGRDLPIEPIAESEVPKRFGFVRQPAAPAG</sequence>
<dbReference type="KEGG" id="cnan:A2G96_03940"/>
<dbReference type="STRING" id="1796606.A2G96_03940"/>
<proteinExistence type="predicted"/>
<dbReference type="RefSeq" id="WP_062796954.1">
    <property type="nucleotide sequence ID" value="NZ_CP014844.1"/>
</dbReference>
<gene>
    <name evidence="1" type="ORF">A2G96_03940</name>
</gene>
<name>A0A142JFU8_9BURK</name>
<evidence type="ECO:0000313" key="1">
    <source>
        <dbReference type="EMBL" id="AMR76960.1"/>
    </source>
</evidence>
<dbReference type="EMBL" id="CP014844">
    <property type="protein sequence ID" value="AMR76960.1"/>
    <property type="molecule type" value="Genomic_DNA"/>
</dbReference>
<dbReference type="InterPro" id="IPR021332">
    <property type="entry name" value="DUF2944"/>
</dbReference>
<dbReference type="AlphaFoldDB" id="A0A142JFU8"/>
<organism evidence="1 2">
    <name type="scientific">Cupriavidus nantongensis</name>
    <dbReference type="NCBI Taxonomy" id="1796606"/>
    <lineage>
        <taxon>Bacteria</taxon>
        <taxon>Pseudomonadati</taxon>
        <taxon>Pseudomonadota</taxon>
        <taxon>Betaproteobacteria</taxon>
        <taxon>Burkholderiales</taxon>
        <taxon>Burkholderiaceae</taxon>
        <taxon>Cupriavidus</taxon>
    </lineage>
</organism>
<dbReference type="Proteomes" id="UP000075238">
    <property type="component" value="Chromosome 1"/>
</dbReference>
<protein>
    <recommendedName>
        <fullName evidence="3">DUF2946 domain-containing protein</fullName>
    </recommendedName>
</protein>
<accession>A0A142JFU8</accession>
<reference evidence="1 2" key="1">
    <citation type="submission" date="2016-03" db="EMBL/GenBank/DDBJ databases">
        <title>Complete genome sequence of a novel chlorpyrifos degrading bacterium, Cupriavidus nantongensis sp. X1.</title>
        <authorList>
            <person name="Fang L."/>
        </authorList>
    </citation>
    <scope>NUCLEOTIDE SEQUENCE [LARGE SCALE GENOMIC DNA]</scope>
    <source>
        <strain evidence="1 2">X1</strain>
    </source>
</reference>
<dbReference type="Pfam" id="PF11161">
    <property type="entry name" value="DUF2944"/>
    <property type="match status" value="1"/>
</dbReference>
<evidence type="ECO:0008006" key="3">
    <source>
        <dbReference type="Google" id="ProtNLM"/>
    </source>
</evidence>
<evidence type="ECO:0000313" key="2">
    <source>
        <dbReference type="Proteomes" id="UP000075238"/>
    </source>
</evidence>